<sequence length="120" mass="13566">MGIILIHKQSLNNLGKLTFGYVDLGITKQNLSILQMQAMGVQCIIYDYNVSRSRQNTMISYYHSLNLRVMMNAWNPDDVMSGSSMLLGSDDIYLLESYLISNGNYQSLAAWKIKADKCLS</sequence>
<accession>A0A815YE07</accession>
<dbReference type="Proteomes" id="UP000681967">
    <property type="component" value="Unassembled WGS sequence"/>
</dbReference>
<evidence type="ECO:0000313" key="3">
    <source>
        <dbReference type="Proteomes" id="UP000663855"/>
    </source>
</evidence>
<proteinExistence type="predicted"/>
<feature type="non-terminal residue" evidence="1">
    <location>
        <position position="1"/>
    </location>
</feature>
<dbReference type="EMBL" id="CAJNOV010015191">
    <property type="protein sequence ID" value="CAF1568865.1"/>
    <property type="molecule type" value="Genomic_DNA"/>
</dbReference>
<evidence type="ECO:0000313" key="2">
    <source>
        <dbReference type="EMBL" id="CAF5161316.1"/>
    </source>
</evidence>
<dbReference type="AlphaFoldDB" id="A0A815YE07"/>
<name>A0A815YE07_9BILA</name>
<evidence type="ECO:0000313" key="1">
    <source>
        <dbReference type="EMBL" id="CAF1568865.1"/>
    </source>
</evidence>
<protein>
    <submittedName>
        <fullName evidence="1">Uncharacterized protein</fullName>
    </submittedName>
</protein>
<comment type="caution">
    <text evidence="1">The sequence shown here is derived from an EMBL/GenBank/DDBJ whole genome shotgun (WGS) entry which is preliminary data.</text>
</comment>
<gene>
    <name evidence="2" type="ORF">BYL167_LOCUS74661</name>
    <name evidence="1" type="ORF">CJN711_LOCUS31760</name>
</gene>
<organism evidence="1 3">
    <name type="scientific">Rotaria magnacalcarata</name>
    <dbReference type="NCBI Taxonomy" id="392030"/>
    <lineage>
        <taxon>Eukaryota</taxon>
        <taxon>Metazoa</taxon>
        <taxon>Spiralia</taxon>
        <taxon>Gnathifera</taxon>
        <taxon>Rotifera</taxon>
        <taxon>Eurotatoria</taxon>
        <taxon>Bdelloidea</taxon>
        <taxon>Philodinida</taxon>
        <taxon>Philodinidae</taxon>
        <taxon>Rotaria</taxon>
    </lineage>
</organism>
<dbReference type="EMBL" id="CAJOBH010266408">
    <property type="protein sequence ID" value="CAF5161316.1"/>
    <property type="molecule type" value="Genomic_DNA"/>
</dbReference>
<dbReference type="Proteomes" id="UP000663855">
    <property type="component" value="Unassembled WGS sequence"/>
</dbReference>
<reference evidence="1" key="1">
    <citation type="submission" date="2021-02" db="EMBL/GenBank/DDBJ databases">
        <authorList>
            <person name="Nowell W R."/>
        </authorList>
    </citation>
    <scope>NUCLEOTIDE SEQUENCE</scope>
</reference>